<keyword evidence="4" id="KW-1133">Transmembrane helix</keyword>
<dbReference type="Pfam" id="PF00905">
    <property type="entry name" value="Transpeptidase"/>
    <property type="match status" value="1"/>
</dbReference>
<evidence type="ECO:0000256" key="1">
    <source>
        <dbReference type="ARBA" id="ARBA00004162"/>
    </source>
</evidence>
<feature type="transmembrane region" description="Helical" evidence="4">
    <location>
        <begin position="12"/>
        <end position="32"/>
    </location>
</feature>
<dbReference type="GO" id="GO:0005886">
    <property type="term" value="C:plasma membrane"/>
    <property type="evidence" value="ECO:0007669"/>
    <property type="project" value="UniProtKB-SubCell"/>
</dbReference>
<organism evidence="8 9">
    <name type="scientific">Loigolactobacillus coryniformis subsp. coryniformis KCTC 3167 = DSM 20001</name>
    <dbReference type="NCBI Taxonomy" id="913848"/>
    <lineage>
        <taxon>Bacteria</taxon>
        <taxon>Bacillati</taxon>
        <taxon>Bacillota</taxon>
        <taxon>Bacilli</taxon>
        <taxon>Lactobacillales</taxon>
        <taxon>Lactobacillaceae</taxon>
        <taxon>Loigolactobacillus</taxon>
    </lineage>
</organism>
<proteinExistence type="inferred from homology"/>
<protein>
    <submittedName>
        <fullName evidence="8">Penicillin-binding protein 3</fullName>
    </submittedName>
</protein>
<dbReference type="InterPro" id="IPR001460">
    <property type="entry name" value="PCN-bd_Tpept"/>
</dbReference>
<dbReference type="SUPFAM" id="SSF56519">
    <property type="entry name" value="Penicillin binding protein dimerisation domain"/>
    <property type="match status" value="1"/>
</dbReference>
<feature type="domain" description="Penicillin-binding protein transpeptidase" evidence="5">
    <location>
        <begin position="362"/>
        <end position="653"/>
    </location>
</feature>
<dbReference type="SUPFAM" id="SSF54427">
    <property type="entry name" value="NTF2-like"/>
    <property type="match status" value="1"/>
</dbReference>
<dbReference type="InterPro" id="IPR050515">
    <property type="entry name" value="Beta-lactam/transpept"/>
</dbReference>
<feature type="domain" description="Penicillin-binding protein dimerisation" evidence="6">
    <location>
        <begin position="171"/>
        <end position="321"/>
    </location>
</feature>
<gene>
    <name evidence="8" type="ORF">FD22_GL000226</name>
</gene>
<evidence type="ECO:0000256" key="4">
    <source>
        <dbReference type="SAM" id="Phobius"/>
    </source>
</evidence>
<dbReference type="GO" id="GO:0071555">
    <property type="term" value="P:cell wall organization"/>
    <property type="evidence" value="ECO:0007669"/>
    <property type="project" value="TreeGrafter"/>
</dbReference>
<reference evidence="8 9" key="1">
    <citation type="journal article" date="2015" name="Genome Announc.">
        <title>Expanding the biotechnology potential of lactobacilli through comparative genomics of 213 strains and associated genera.</title>
        <authorList>
            <person name="Sun Z."/>
            <person name="Harris H.M."/>
            <person name="McCann A."/>
            <person name="Guo C."/>
            <person name="Argimon S."/>
            <person name="Zhang W."/>
            <person name="Yang X."/>
            <person name="Jeffery I.B."/>
            <person name="Cooney J.C."/>
            <person name="Kagawa T.F."/>
            <person name="Liu W."/>
            <person name="Song Y."/>
            <person name="Salvetti E."/>
            <person name="Wrobel A."/>
            <person name="Rasinkangas P."/>
            <person name="Parkhill J."/>
            <person name="Rea M.C."/>
            <person name="O'Sullivan O."/>
            <person name="Ritari J."/>
            <person name="Douillard F.P."/>
            <person name="Paul Ross R."/>
            <person name="Yang R."/>
            <person name="Briner A.E."/>
            <person name="Felis G.E."/>
            <person name="de Vos W.M."/>
            <person name="Barrangou R."/>
            <person name="Klaenhammer T.R."/>
            <person name="Caufield P.W."/>
            <person name="Cui Y."/>
            <person name="Zhang H."/>
            <person name="O'Toole P.W."/>
        </authorList>
    </citation>
    <scope>NUCLEOTIDE SEQUENCE [LARGE SCALE GENOMIC DNA]</scope>
    <source>
        <strain evidence="8 9">DSM 20001</strain>
    </source>
</reference>
<dbReference type="SUPFAM" id="SSF56601">
    <property type="entry name" value="beta-lactamase/transpeptidase-like"/>
    <property type="match status" value="1"/>
</dbReference>
<sequence length="669" mass="72964">MIKNRGKGMRKKYLLLGLIAAILLGGGGFYYYHWHQRQQTTAAVEKVAATYTKAFSQQDFTKMMDQVDKNQLSGGDYQYTAKKVVARNVAVFGQIGASNMQVKQLKVTQQSAKRYRMTFNLNMQTMIGALKVKHYQATVQLVKGKWRVLWTPALLFPHMNGTDTVQLQWQQGERGKIVDRNGQALAVDGQVTQAGMVPSQLGSGTTRNTSLSKISQQFDVSVATLKQSLQQQWVTDDSFVPIKTVTTKPSLTGVTYRAVSARTYPTGAASAQLIGYVGEVTAADLKKHPELHTGDTIGKTGLERYYDKQLQAQDGGTITINNGDTVSRTLLKTKKHDGKTIKLTIDRTKQVKAYQQLADKKGAVVTMDPRNGQLLTLVSSPSYDPNLFATGISQTDYNKYAKNADQPFLSRFTQRYAPGSTFKMLTAGIALDNGTITTDTTKSISGLKWQKDSSWGNYQVTRVTDAASENMTQALVNSDNIWFAQVGLQMGSSAYLKGLQPFFKAKTDLPLTMNNAQISSNGKLASQILLADTAYGQGELLLSPIQQAMMYSAVTNAGAMQLPTLLLNQTAKQQTVLKKASATAVEQALVQVVADAQGTAHDLAISGHNIAAKTGTAELKQKQDTDGEQNGFLMAADADNNSYLMVAMMEGTGSEAVVTAMKPYVETLY</sequence>
<keyword evidence="3 4" id="KW-0472">Membrane</keyword>
<dbReference type="Gene3D" id="3.40.710.10">
    <property type="entry name" value="DD-peptidase/beta-lactamase superfamily"/>
    <property type="match status" value="1"/>
</dbReference>
<evidence type="ECO:0000313" key="9">
    <source>
        <dbReference type="Proteomes" id="UP000051181"/>
    </source>
</evidence>
<dbReference type="InterPro" id="IPR007887">
    <property type="entry name" value="MecA_N"/>
</dbReference>
<dbReference type="Pfam" id="PF03717">
    <property type="entry name" value="PBP_dimer"/>
    <property type="match status" value="1"/>
</dbReference>
<dbReference type="Proteomes" id="UP000051181">
    <property type="component" value="Unassembled WGS sequence"/>
</dbReference>
<dbReference type="InterPro" id="IPR036138">
    <property type="entry name" value="PBP_dimer_sf"/>
</dbReference>
<dbReference type="Pfam" id="PF05223">
    <property type="entry name" value="MecA_N"/>
    <property type="match status" value="1"/>
</dbReference>
<dbReference type="GO" id="GO:0071972">
    <property type="term" value="F:peptidoglycan L,D-transpeptidase activity"/>
    <property type="evidence" value="ECO:0007669"/>
    <property type="project" value="TreeGrafter"/>
</dbReference>
<dbReference type="GO" id="GO:0046677">
    <property type="term" value="P:response to antibiotic"/>
    <property type="evidence" value="ECO:0007669"/>
    <property type="project" value="InterPro"/>
</dbReference>
<dbReference type="AlphaFoldDB" id="A0A0R1FAD4"/>
<dbReference type="PATRIC" id="fig|913848.6.peg.222"/>
<dbReference type="Gene3D" id="3.90.1310.10">
    <property type="entry name" value="Penicillin-binding protein 2a (Domain 2)"/>
    <property type="match status" value="1"/>
</dbReference>
<evidence type="ECO:0000256" key="2">
    <source>
        <dbReference type="ARBA" id="ARBA00007171"/>
    </source>
</evidence>
<dbReference type="InterPro" id="IPR005311">
    <property type="entry name" value="PBP_dimer"/>
</dbReference>
<accession>A0A0R1FAD4</accession>
<dbReference type="PANTHER" id="PTHR30627">
    <property type="entry name" value="PEPTIDOGLYCAN D,D-TRANSPEPTIDASE"/>
    <property type="match status" value="1"/>
</dbReference>
<dbReference type="Gene3D" id="3.10.450.100">
    <property type="entry name" value="NTF2-like, domain 1"/>
    <property type="match status" value="1"/>
</dbReference>
<dbReference type="EMBL" id="AZCN01000011">
    <property type="protein sequence ID" value="KRK18623.1"/>
    <property type="molecule type" value="Genomic_DNA"/>
</dbReference>
<evidence type="ECO:0000256" key="3">
    <source>
        <dbReference type="ARBA" id="ARBA00023136"/>
    </source>
</evidence>
<dbReference type="GO" id="GO:0008658">
    <property type="term" value="F:penicillin binding"/>
    <property type="evidence" value="ECO:0007669"/>
    <property type="project" value="InterPro"/>
</dbReference>
<dbReference type="PANTHER" id="PTHR30627:SF25">
    <property type="entry name" value="PENICILLIN-BINDING PROTEIN 3"/>
    <property type="match status" value="1"/>
</dbReference>
<dbReference type="Gene3D" id="3.30.1390.30">
    <property type="entry name" value="Penicillin-binding protein 2a, domain 3"/>
    <property type="match status" value="1"/>
</dbReference>
<dbReference type="InterPro" id="IPR032710">
    <property type="entry name" value="NTF2-like_dom_sf"/>
</dbReference>
<evidence type="ECO:0000313" key="8">
    <source>
        <dbReference type="EMBL" id="KRK18623.1"/>
    </source>
</evidence>
<comment type="similarity">
    <text evidence="2">Belongs to the transpeptidase family.</text>
</comment>
<dbReference type="InterPro" id="IPR012338">
    <property type="entry name" value="Beta-lactam/transpept-like"/>
</dbReference>
<comment type="caution">
    <text evidence="8">The sequence shown here is derived from an EMBL/GenBank/DDBJ whole genome shotgun (WGS) entry which is preliminary data.</text>
</comment>
<keyword evidence="4" id="KW-0812">Transmembrane</keyword>
<evidence type="ECO:0000259" key="6">
    <source>
        <dbReference type="Pfam" id="PF03717"/>
    </source>
</evidence>
<name>A0A0R1FAD4_9LACO</name>
<evidence type="ECO:0000259" key="5">
    <source>
        <dbReference type="Pfam" id="PF00905"/>
    </source>
</evidence>
<evidence type="ECO:0000259" key="7">
    <source>
        <dbReference type="Pfam" id="PF05223"/>
    </source>
</evidence>
<feature type="domain" description="NTF2-like N-terminal transpeptidase" evidence="7">
    <location>
        <begin position="45"/>
        <end position="162"/>
    </location>
</feature>
<comment type="subcellular location">
    <subcellularLocation>
        <location evidence="1">Cell membrane</location>
        <topology evidence="1">Single-pass membrane protein</topology>
    </subcellularLocation>
</comment>
<dbReference type="eggNOG" id="COG0768">
    <property type="taxonomic scope" value="Bacteria"/>
</dbReference>